<feature type="chain" id="PRO_5046253129" description="Immunoglobulin V-set domain-containing protein" evidence="2">
    <location>
        <begin position="19"/>
        <end position="203"/>
    </location>
</feature>
<dbReference type="EMBL" id="AYCK01012933">
    <property type="status" value="NOT_ANNOTATED_CDS"/>
    <property type="molecule type" value="Genomic_DNA"/>
</dbReference>
<evidence type="ECO:0000313" key="4">
    <source>
        <dbReference type="Proteomes" id="UP000028760"/>
    </source>
</evidence>
<reference evidence="4" key="1">
    <citation type="submission" date="2013-10" db="EMBL/GenBank/DDBJ databases">
        <authorList>
            <person name="Schartl M."/>
            <person name="Warren W."/>
        </authorList>
    </citation>
    <scope>NUCLEOTIDE SEQUENCE [LARGE SCALE GENOMIC DNA]</scope>
    <source>
        <strain evidence="4">female</strain>
    </source>
</reference>
<dbReference type="AlphaFoldDB" id="A0A096MBU7"/>
<keyword evidence="4" id="KW-1185">Reference proteome</keyword>
<dbReference type="OMA" id="LMFLYSC"/>
<reference evidence="3" key="2">
    <citation type="submission" date="2025-08" db="UniProtKB">
        <authorList>
            <consortium name="Ensembl"/>
        </authorList>
    </citation>
    <scope>IDENTIFICATION</scope>
</reference>
<organism evidence="3 4">
    <name type="scientific">Poecilia formosa</name>
    <name type="common">Amazon molly</name>
    <name type="synonym">Limia formosa</name>
    <dbReference type="NCBI Taxonomy" id="48698"/>
    <lineage>
        <taxon>Eukaryota</taxon>
        <taxon>Metazoa</taxon>
        <taxon>Chordata</taxon>
        <taxon>Craniata</taxon>
        <taxon>Vertebrata</taxon>
        <taxon>Euteleostomi</taxon>
        <taxon>Actinopterygii</taxon>
        <taxon>Neopterygii</taxon>
        <taxon>Teleostei</taxon>
        <taxon>Neoteleostei</taxon>
        <taxon>Acanthomorphata</taxon>
        <taxon>Ovalentaria</taxon>
        <taxon>Atherinomorphae</taxon>
        <taxon>Cyprinodontiformes</taxon>
        <taxon>Poeciliidae</taxon>
        <taxon>Poeciliinae</taxon>
        <taxon>Poecilia</taxon>
    </lineage>
</organism>
<keyword evidence="2" id="KW-0732">Signal</keyword>
<feature type="signal peptide" evidence="2">
    <location>
        <begin position="1"/>
        <end position="18"/>
    </location>
</feature>
<evidence type="ECO:0000256" key="2">
    <source>
        <dbReference type="SAM" id="SignalP"/>
    </source>
</evidence>
<sequence length="203" mass="23107">MNIFIFNLFFLTPVFVFSYDFKVIQPKVQHVNPDQTASISCEHDSRGSKLMDVRLYRISQNGKEEMLCQKGASCKDVNLTLSSTKSVFTLQNIGPEAIRAAYQCEITVEYNDVDYTKRGTKTTLVYANRAMQLKVPSESEMDCSPLDESVLGWILIGLLALMFLYSCIITCLYIKRTATIWEESNNTFSFDSIQASFPKNTHE</sequence>
<dbReference type="InterPro" id="IPR013783">
    <property type="entry name" value="Ig-like_fold"/>
</dbReference>
<evidence type="ECO:0000313" key="3">
    <source>
        <dbReference type="Ensembl" id="ENSPFOP00000028888.1"/>
    </source>
</evidence>
<dbReference type="Ensembl" id="ENSPFOT00000031743.1">
    <property type="protein sequence ID" value="ENSPFOP00000028888.1"/>
    <property type="gene ID" value="ENSPFOG00000024131.1"/>
</dbReference>
<dbReference type="eggNOG" id="ENOG502SY8J">
    <property type="taxonomic scope" value="Eukaryota"/>
</dbReference>
<keyword evidence="1" id="KW-1133">Transmembrane helix</keyword>
<name>A0A096MBU7_POEFO</name>
<evidence type="ECO:0008006" key="5">
    <source>
        <dbReference type="Google" id="ProtNLM"/>
    </source>
</evidence>
<accession>A0A096MBU7</accession>
<keyword evidence="1" id="KW-0812">Transmembrane</keyword>
<keyword evidence="1" id="KW-0472">Membrane</keyword>
<protein>
    <recommendedName>
        <fullName evidence="5">Immunoglobulin V-set domain-containing protein</fullName>
    </recommendedName>
</protein>
<proteinExistence type="predicted"/>
<reference evidence="3" key="3">
    <citation type="submission" date="2025-09" db="UniProtKB">
        <authorList>
            <consortium name="Ensembl"/>
        </authorList>
    </citation>
    <scope>IDENTIFICATION</scope>
</reference>
<feature type="transmembrane region" description="Helical" evidence="1">
    <location>
        <begin position="150"/>
        <end position="174"/>
    </location>
</feature>
<dbReference type="Gene3D" id="2.60.40.10">
    <property type="entry name" value="Immunoglobulins"/>
    <property type="match status" value="1"/>
</dbReference>
<evidence type="ECO:0000256" key="1">
    <source>
        <dbReference type="SAM" id="Phobius"/>
    </source>
</evidence>
<dbReference type="Proteomes" id="UP000028760">
    <property type="component" value="Unassembled WGS sequence"/>
</dbReference>